<dbReference type="HOGENOM" id="CLU_104147_0_0_5"/>
<protein>
    <recommendedName>
        <fullName evidence="2">Polyketide cyclase/dehydrase</fullName>
    </recommendedName>
</protein>
<reference evidence="1" key="1">
    <citation type="submission" date="2008-01" db="EMBL/GenBank/DDBJ databases">
        <title>Complete sequence of chromosome of Caulobacter sp. K31.</title>
        <authorList>
            <consortium name="US DOE Joint Genome Institute"/>
            <person name="Copeland A."/>
            <person name="Lucas S."/>
            <person name="Lapidus A."/>
            <person name="Barry K."/>
            <person name="Glavina del Rio T."/>
            <person name="Dalin E."/>
            <person name="Tice H."/>
            <person name="Pitluck S."/>
            <person name="Bruce D."/>
            <person name="Goodwin L."/>
            <person name="Thompson L.S."/>
            <person name="Brettin T."/>
            <person name="Detter J.C."/>
            <person name="Han C."/>
            <person name="Schmutz J."/>
            <person name="Larimer F."/>
            <person name="Land M."/>
            <person name="Hauser L."/>
            <person name="Kyrpides N."/>
            <person name="Kim E."/>
            <person name="Stephens C."/>
            <person name="Richardson P."/>
        </authorList>
    </citation>
    <scope>NUCLEOTIDE SEQUENCE [LARGE SCALE GENOMIC DNA]</scope>
    <source>
        <strain evidence="1">K31</strain>
    </source>
</reference>
<dbReference type="OrthoDB" id="9807923at2"/>
<dbReference type="CDD" id="cd07818">
    <property type="entry name" value="SRPBCC_1"/>
    <property type="match status" value="1"/>
</dbReference>
<sequence length="175" mass="19129" precursor="true">MLKIIAIIVVVAIVAVLGYAATRPNTFRVARSTVIKAPPEKIYAQIEDFHAWRAWSPYETLDPAMTRTYGGPASGLGSTYAWQGAGKAGAGRMEIVKATAPTELNMSLDFTKPFEAHHRAIFTLTPEGDATRVTWAMEGASPFMFKLMGLVFNMDRMIGKDFETGLAALKVEAEK</sequence>
<proteinExistence type="predicted"/>
<dbReference type="KEGG" id="cak:Caul_0831"/>
<evidence type="ECO:0008006" key="2">
    <source>
        <dbReference type="Google" id="ProtNLM"/>
    </source>
</evidence>
<organism evidence="1">
    <name type="scientific">Caulobacter sp. (strain K31)</name>
    <dbReference type="NCBI Taxonomy" id="366602"/>
    <lineage>
        <taxon>Bacteria</taxon>
        <taxon>Pseudomonadati</taxon>
        <taxon>Pseudomonadota</taxon>
        <taxon>Alphaproteobacteria</taxon>
        <taxon>Caulobacterales</taxon>
        <taxon>Caulobacteraceae</taxon>
        <taxon>Caulobacter</taxon>
    </lineage>
</organism>
<evidence type="ECO:0000313" key="1">
    <source>
        <dbReference type="EMBL" id="ABZ69962.1"/>
    </source>
</evidence>
<name>B0SUT4_CAUSK</name>
<gene>
    <name evidence="1" type="ordered locus">Caul_0831</name>
</gene>
<dbReference type="AlphaFoldDB" id="B0SUT4"/>
<dbReference type="EMBL" id="CP000927">
    <property type="protein sequence ID" value="ABZ69962.1"/>
    <property type="molecule type" value="Genomic_DNA"/>
</dbReference>
<dbReference type="InterPro" id="IPR023393">
    <property type="entry name" value="START-like_dom_sf"/>
</dbReference>
<dbReference type="InterPro" id="IPR019587">
    <property type="entry name" value="Polyketide_cyclase/dehydratase"/>
</dbReference>
<dbReference type="STRING" id="366602.Caul_0831"/>
<accession>B0SUT4</accession>
<dbReference type="Pfam" id="PF10604">
    <property type="entry name" value="Polyketide_cyc2"/>
    <property type="match status" value="1"/>
</dbReference>
<dbReference type="SUPFAM" id="SSF55961">
    <property type="entry name" value="Bet v1-like"/>
    <property type="match status" value="1"/>
</dbReference>
<dbReference type="eggNOG" id="COG3832">
    <property type="taxonomic scope" value="Bacteria"/>
</dbReference>
<dbReference type="Gene3D" id="3.30.530.20">
    <property type="match status" value="1"/>
</dbReference>